<proteinExistence type="predicted"/>
<sequence length="245" mass="25895">MSAIATAFLTGSIIRSSPCNHAYPCKRTSASSAIPTKSICADKVCAASFEVSSLTSGQLQTDSLIVQDCIHTERLIVGYVPTSESGFTNDEALVVHGDVLANGECASVTIEGSLSFCTGAFDAPARISASNDERSKPLVLDIAYDDPTSGCARLTDSTPSDYAERGTGATAEIKYVYALIPCTDRCLLGWLDTRVLPPCMGGQYVLQTLSTSPLDGWSKSGIFQRSGKVSNGWNEWAEVLATPCA</sequence>
<evidence type="ECO:0000313" key="1">
    <source>
        <dbReference type="EMBL" id="QHS97624.1"/>
    </source>
</evidence>
<dbReference type="EMBL" id="MN739301">
    <property type="protein sequence ID" value="QHS97624.1"/>
    <property type="molecule type" value="Genomic_DNA"/>
</dbReference>
<name>A0A6C0C1H4_9ZZZZ</name>
<organism evidence="1">
    <name type="scientific">viral metagenome</name>
    <dbReference type="NCBI Taxonomy" id="1070528"/>
    <lineage>
        <taxon>unclassified sequences</taxon>
        <taxon>metagenomes</taxon>
        <taxon>organismal metagenomes</taxon>
    </lineage>
</organism>
<reference evidence="1" key="1">
    <citation type="journal article" date="2020" name="Nature">
        <title>Giant virus diversity and host interactions through global metagenomics.</title>
        <authorList>
            <person name="Schulz F."/>
            <person name="Roux S."/>
            <person name="Paez-Espino D."/>
            <person name="Jungbluth S."/>
            <person name="Walsh D.A."/>
            <person name="Denef V.J."/>
            <person name="McMahon K.D."/>
            <person name="Konstantinidis K.T."/>
            <person name="Eloe-Fadrosh E.A."/>
            <person name="Kyrpides N.C."/>
            <person name="Woyke T."/>
        </authorList>
    </citation>
    <scope>NUCLEOTIDE SEQUENCE</scope>
    <source>
        <strain evidence="1">GVMAG-M-3300020182-33</strain>
    </source>
</reference>
<accession>A0A6C0C1H4</accession>
<dbReference type="AlphaFoldDB" id="A0A6C0C1H4"/>
<protein>
    <submittedName>
        <fullName evidence="1">Uncharacterized protein</fullName>
    </submittedName>
</protein>